<dbReference type="PROSITE" id="PS50404">
    <property type="entry name" value="GST_NTER"/>
    <property type="match status" value="1"/>
</dbReference>
<dbReference type="PANTHER" id="PTHR11571:SF224">
    <property type="entry name" value="HEMATOPOIETIC PROSTAGLANDIN D SYNTHASE"/>
    <property type="match status" value="1"/>
</dbReference>
<name>A0A1B6IFY3_9HEMI</name>
<dbReference type="Gene3D" id="3.40.30.10">
    <property type="entry name" value="Glutaredoxin"/>
    <property type="match status" value="1"/>
</dbReference>
<evidence type="ECO:0000313" key="8">
    <source>
        <dbReference type="EMBL" id="JAS85831.1"/>
    </source>
</evidence>
<accession>A0A1B6IFY3</accession>
<evidence type="ECO:0000256" key="2">
    <source>
        <dbReference type="ARBA" id="ARBA00022679"/>
    </source>
</evidence>
<proteinExistence type="inferred from homology"/>
<evidence type="ECO:0000256" key="4">
    <source>
        <dbReference type="ARBA" id="ARBA00047960"/>
    </source>
</evidence>
<organism evidence="8">
    <name type="scientific">Homalodisca liturata</name>
    <dbReference type="NCBI Taxonomy" id="320908"/>
    <lineage>
        <taxon>Eukaryota</taxon>
        <taxon>Metazoa</taxon>
        <taxon>Ecdysozoa</taxon>
        <taxon>Arthropoda</taxon>
        <taxon>Hexapoda</taxon>
        <taxon>Insecta</taxon>
        <taxon>Pterygota</taxon>
        <taxon>Neoptera</taxon>
        <taxon>Paraneoptera</taxon>
        <taxon>Hemiptera</taxon>
        <taxon>Auchenorrhyncha</taxon>
        <taxon>Membracoidea</taxon>
        <taxon>Cicadellidae</taxon>
        <taxon>Cicadellinae</taxon>
        <taxon>Proconiini</taxon>
        <taxon>Homalodisca</taxon>
    </lineage>
</organism>
<feature type="compositionally biased region" description="Basic and acidic residues" evidence="5">
    <location>
        <begin position="224"/>
        <end position="236"/>
    </location>
</feature>
<evidence type="ECO:0000259" key="6">
    <source>
        <dbReference type="PROSITE" id="PS50404"/>
    </source>
</evidence>
<dbReference type="AlphaFoldDB" id="A0A1B6IFY3"/>
<protein>
    <recommendedName>
        <fullName evidence="1">glutathione transferase</fullName>
        <ecNumber evidence="1">2.5.1.18</ecNumber>
    </recommendedName>
</protein>
<comment type="catalytic activity">
    <reaction evidence="4">
        <text>RX + glutathione = an S-substituted glutathione + a halide anion + H(+)</text>
        <dbReference type="Rhea" id="RHEA:16437"/>
        <dbReference type="ChEBI" id="CHEBI:15378"/>
        <dbReference type="ChEBI" id="CHEBI:16042"/>
        <dbReference type="ChEBI" id="CHEBI:17792"/>
        <dbReference type="ChEBI" id="CHEBI:57925"/>
        <dbReference type="ChEBI" id="CHEBI:90779"/>
        <dbReference type="EC" id="2.5.1.18"/>
    </reaction>
</comment>
<dbReference type="Gene3D" id="1.20.1050.10">
    <property type="match status" value="1"/>
</dbReference>
<dbReference type="InterPro" id="IPR004046">
    <property type="entry name" value="GST_C"/>
</dbReference>
<dbReference type="GO" id="GO:0006749">
    <property type="term" value="P:glutathione metabolic process"/>
    <property type="evidence" value="ECO:0007669"/>
    <property type="project" value="TreeGrafter"/>
</dbReference>
<feature type="non-terminal residue" evidence="8">
    <location>
        <position position="1"/>
    </location>
</feature>
<dbReference type="PROSITE" id="PS50405">
    <property type="entry name" value="GST_CTER"/>
    <property type="match status" value="1"/>
</dbReference>
<dbReference type="InterPro" id="IPR036282">
    <property type="entry name" value="Glutathione-S-Trfase_C_sf"/>
</dbReference>
<dbReference type="InterPro" id="IPR004045">
    <property type="entry name" value="Glutathione_S-Trfase_N"/>
</dbReference>
<sequence length="475" mass="54535">EALDHQIISSKDSSESTENASKSVISTEINLEYKVNENNSEKIITNEILNSDQQEVNSNMEGFEVRTNKKRTVPEEKECASISKDKQNNERPVSFQQLLNSFREKCGVKQNSGNTELKEKIKIAKTCISTENIQKDKVNEIVSRNTSIASSTILSTDKLKIDSNIANLQVSPSKERESKEKTNKIFLSAETMQKSENEKGSRKIIINEALHLDKKELQVSQNKKKAEPEDRLDENVSRFQTSSAESSSDDMNAILMHSARASSRTPESMCAKYKITHYNIRGLREGLRYLLTYIGEPFEDFHPYDYNNWPEIDFRDGFGHLLEMRVDYKLASQHIAFTRYIGKQANIAGKDAFENSQIDTIAEILLDCYKEINVFLSNVPTNIRNKWKEEFMTRILNVLQSLEDNAKQCKGFLATEQISWVDFAFAGFSEFLTDICGGRDLVEEYETLNEIRSKIYQLNTIARYRQTCLKTEYLE</sequence>
<dbReference type="EMBL" id="GECU01021875">
    <property type="protein sequence ID" value="JAS85831.1"/>
    <property type="molecule type" value="Transcribed_RNA"/>
</dbReference>
<evidence type="ECO:0000256" key="5">
    <source>
        <dbReference type="SAM" id="MobiDB-lite"/>
    </source>
</evidence>
<feature type="domain" description="GST N-terminal" evidence="6">
    <location>
        <begin position="271"/>
        <end position="349"/>
    </location>
</feature>
<dbReference type="InterPro" id="IPR010987">
    <property type="entry name" value="Glutathione-S-Trfase_C-like"/>
</dbReference>
<comment type="similarity">
    <text evidence="3">Belongs to the GST superfamily. Sigma family.</text>
</comment>
<dbReference type="Pfam" id="PF14497">
    <property type="entry name" value="GST_C_3"/>
    <property type="match status" value="1"/>
</dbReference>
<dbReference type="SUPFAM" id="SSF47616">
    <property type="entry name" value="GST C-terminal domain-like"/>
    <property type="match status" value="1"/>
</dbReference>
<feature type="compositionally biased region" description="Polar residues" evidence="5">
    <location>
        <begin position="7"/>
        <end position="25"/>
    </location>
</feature>
<feature type="domain" description="GST C-terminal" evidence="7">
    <location>
        <begin position="351"/>
        <end position="475"/>
    </location>
</feature>
<feature type="region of interest" description="Disordered" evidence="5">
    <location>
        <begin position="1"/>
        <end position="25"/>
    </location>
</feature>
<evidence type="ECO:0000256" key="1">
    <source>
        <dbReference type="ARBA" id="ARBA00012452"/>
    </source>
</evidence>
<gene>
    <name evidence="8" type="ORF">g.30921</name>
</gene>
<reference evidence="8" key="1">
    <citation type="submission" date="2015-11" db="EMBL/GenBank/DDBJ databases">
        <title>De novo transcriptome assembly of four potential Pierce s Disease insect vectors from Arizona vineyards.</title>
        <authorList>
            <person name="Tassone E.E."/>
        </authorList>
    </citation>
    <scope>NUCLEOTIDE SEQUENCE</scope>
</reference>
<feature type="region of interest" description="Disordered" evidence="5">
    <location>
        <begin position="217"/>
        <end position="250"/>
    </location>
</feature>
<feature type="compositionally biased region" description="Polar residues" evidence="5">
    <location>
        <begin position="237"/>
        <end position="250"/>
    </location>
</feature>
<dbReference type="InterPro" id="IPR050213">
    <property type="entry name" value="GST_superfamily"/>
</dbReference>
<dbReference type="GO" id="GO:0004364">
    <property type="term" value="F:glutathione transferase activity"/>
    <property type="evidence" value="ECO:0007669"/>
    <property type="project" value="UniProtKB-EC"/>
</dbReference>
<keyword evidence="2" id="KW-0808">Transferase</keyword>
<evidence type="ECO:0000256" key="3">
    <source>
        <dbReference type="ARBA" id="ARBA00038317"/>
    </source>
</evidence>
<dbReference type="EC" id="2.5.1.18" evidence="1"/>
<dbReference type="PANTHER" id="PTHR11571">
    <property type="entry name" value="GLUTATHIONE S-TRANSFERASE"/>
    <property type="match status" value="1"/>
</dbReference>
<evidence type="ECO:0000259" key="7">
    <source>
        <dbReference type="PROSITE" id="PS50405"/>
    </source>
</evidence>